<sequence>MDSKYREVVWKLEERGQMGENLVGLCLLQGTPIHNHLARHLIKLYPKLVNDIFISENYYGLSPLHQAIINEDPAMVSFLLQYGANINQRCYGASFCPDDQKSSRTDSLEHEYMFELILKLEADVVWIYGNASSYAYPLARIDTINQETGEMNEDSALSLTVYGETTKHLELLDGLLEELLQAKWEAFGRR</sequence>
<gene>
    <name evidence="11" type="ORF">LOAG_18032</name>
</gene>
<protein>
    <recommendedName>
        <fullName evidence="12">ANK_REP_REGION domain-containing protein</fullName>
    </recommendedName>
</protein>
<evidence type="ECO:0000256" key="7">
    <source>
        <dbReference type="ARBA" id="ARBA00022837"/>
    </source>
</evidence>
<proteinExistence type="predicted"/>
<dbReference type="InterPro" id="IPR036770">
    <property type="entry name" value="Ankyrin_rpt-contain_sf"/>
</dbReference>
<dbReference type="Pfam" id="PF13606">
    <property type="entry name" value="Ank_3"/>
    <property type="match status" value="1"/>
</dbReference>
<evidence type="ECO:0000256" key="5">
    <source>
        <dbReference type="ARBA" id="ARBA00022673"/>
    </source>
</evidence>
<dbReference type="InterPro" id="IPR002110">
    <property type="entry name" value="Ankyrin_rpt"/>
</dbReference>
<keyword evidence="8" id="KW-0406">Ion transport</keyword>
<dbReference type="OrthoDB" id="533508at2759"/>
<dbReference type="Gene3D" id="1.25.40.20">
    <property type="entry name" value="Ankyrin repeat-containing domain"/>
    <property type="match status" value="1"/>
</dbReference>
<evidence type="ECO:0000256" key="10">
    <source>
        <dbReference type="PROSITE-ProRule" id="PRU00023"/>
    </source>
</evidence>
<dbReference type="InParanoid" id="A0A1S0UIN8"/>
<evidence type="ECO:0000256" key="8">
    <source>
        <dbReference type="ARBA" id="ARBA00023065"/>
    </source>
</evidence>
<dbReference type="AlphaFoldDB" id="A0A1S0UIN8"/>
<dbReference type="GO" id="GO:0098703">
    <property type="term" value="P:calcium ion import across plasma membrane"/>
    <property type="evidence" value="ECO:0007669"/>
    <property type="project" value="TreeGrafter"/>
</dbReference>
<dbReference type="PANTHER" id="PTHR10582:SF28">
    <property type="entry name" value="NANCHUNG, ISOFORM B"/>
    <property type="match status" value="1"/>
</dbReference>
<keyword evidence="2" id="KW-0813">Transport</keyword>
<evidence type="ECO:0000256" key="6">
    <source>
        <dbReference type="ARBA" id="ARBA00022737"/>
    </source>
</evidence>
<evidence type="ECO:0000256" key="9">
    <source>
        <dbReference type="ARBA" id="ARBA00023303"/>
    </source>
</evidence>
<feature type="repeat" description="ANK" evidence="10">
    <location>
        <begin position="59"/>
        <end position="91"/>
    </location>
</feature>
<evidence type="ECO:0000256" key="2">
    <source>
        <dbReference type="ARBA" id="ARBA00022448"/>
    </source>
</evidence>
<dbReference type="GO" id="GO:0005886">
    <property type="term" value="C:plasma membrane"/>
    <property type="evidence" value="ECO:0007669"/>
    <property type="project" value="UniProtKB-SubCell"/>
</dbReference>
<comment type="subcellular location">
    <subcellularLocation>
        <location evidence="1">Cell membrane</location>
        <topology evidence="1">Multi-pass membrane protein</topology>
    </subcellularLocation>
</comment>
<dbReference type="SMART" id="SM00248">
    <property type="entry name" value="ANK"/>
    <property type="match status" value="1"/>
</dbReference>
<dbReference type="GeneID" id="9950188"/>
<dbReference type="InterPro" id="IPR024862">
    <property type="entry name" value="TRPV"/>
</dbReference>
<name>A0A1S0UIN8_LOALO</name>
<keyword evidence="9" id="KW-0407">Ion channel</keyword>
<keyword evidence="3" id="KW-1003">Cell membrane</keyword>
<dbReference type="CTD" id="9950188"/>
<keyword evidence="5" id="KW-0107">Calcium channel</keyword>
<keyword evidence="3" id="KW-0472">Membrane</keyword>
<dbReference type="PANTHER" id="PTHR10582">
    <property type="entry name" value="TRANSIENT RECEPTOR POTENTIAL ION CHANNEL PROTEIN"/>
    <property type="match status" value="1"/>
</dbReference>
<dbReference type="GO" id="GO:0005262">
    <property type="term" value="F:calcium channel activity"/>
    <property type="evidence" value="ECO:0007669"/>
    <property type="project" value="UniProtKB-KW"/>
</dbReference>
<keyword evidence="10" id="KW-0040">ANK repeat</keyword>
<dbReference type="PROSITE" id="PS50088">
    <property type="entry name" value="ANK_REPEAT"/>
    <property type="match status" value="1"/>
</dbReference>
<evidence type="ECO:0000256" key="1">
    <source>
        <dbReference type="ARBA" id="ARBA00004651"/>
    </source>
</evidence>
<evidence type="ECO:0000256" key="4">
    <source>
        <dbReference type="ARBA" id="ARBA00022568"/>
    </source>
</evidence>
<dbReference type="KEGG" id="loa:LOAG_18032"/>
<dbReference type="SUPFAM" id="SSF48403">
    <property type="entry name" value="Ankyrin repeat"/>
    <property type="match status" value="1"/>
</dbReference>
<dbReference type="PROSITE" id="PS50297">
    <property type="entry name" value="ANK_REP_REGION"/>
    <property type="match status" value="1"/>
</dbReference>
<evidence type="ECO:0000313" key="11">
    <source>
        <dbReference type="EMBL" id="EJD74684.1"/>
    </source>
</evidence>
<evidence type="ECO:0000256" key="3">
    <source>
        <dbReference type="ARBA" id="ARBA00022475"/>
    </source>
</evidence>
<evidence type="ECO:0008006" key="12">
    <source>
        <dbReference type="Google" id="ProtNLM"/>
    </source>
</evidence>
<reference evidence="11" key="1">
    <citation type="submission" date="2012-04" db="EMBL/GenBank/DDBJ databases">
        <title>The Genome Sequence of Loa loa.</title>
        <authorList>
            <consortium name="The Broad Institute Genome Sequencing Platform"/>
            <consortium name="Broad Institute Genome Sequencing Center for Infectious Disease"/>
            <person name="Nutman T.B."/>
            <person name="Fink D.L."/>
            <person name="Russ C."/>
            <person name="Young S."/>
            <person name="Zeng Q."/>
            <person name="Gargeya S."/>
            <person name="Alvarado L."/>
            <person name="Berlin A."/>
            <person name="Chapman S.B."/>
            <person name="Chen Z."/>
            <person name="Freedman E."/>
            <person name="Gellesch M."/>
            <person name="Goldberg J."/>
            <person name="Griggs A."/>
            <person name="Gujja S."/>
            <person name="Heilman E.R."/>
            <person name="Heiman D."/>
            <person name="Howarth C."/>
            <person name="Mehta T."/>
            <person name="Neiman D."/>
            <person name="Pearson M."/>
            <person name="Roberts A."/>
            <person name="Saif S."/>
            <person name="Shea T."/>
            <person name="Shenoy N."/>
            <person name="Sisk P."/>
            <person name="Stolte C."/>
            <person name="Sykes S."/>
            <person name="White J."/>
            <person name="Yandava C."/>
            <person name="Haas B."/>
            <person name="Henn M.R."/>
            <person name="Nusbaum C."/>
            <person name="Birren B."/>
        </authorList>
    </citation>
    <scope>NUCLEOTIDE SEQUENCE [LARGE SCALE GENOMIC DNA]</scope>
</reference>
<dbReference type="RefSeq" id="XP_020305585.1">
    <property type="nucleotide sequence ID" value="XM_020450702.1"/>
</dbReference>
<keyword evidence="4" id="KW-0109">Calcium transport</keyword>
<organism evidence="11">
    <name type="scientific">Loa loa</name>
    <name type="common">Eye worm</name>
    <name type="synonym">Filaria loa</name>
    <dbReference type="NCBI Taxonomy" id="7209"/>
    <lineage>
        <taxon>Eukaryota</taxon>
        <taxon>Metazoa</taxon>
        <taxon>Ecdysozoa</taxon>
        <taxon>Nematoda</taxon>
        <taxon>Chromadorea</taxon>
        <taxon>Rhabditida</taxon>
        <taxon>Spirurina</taxon>
        <taxon>Spiruromorpha</taxon>
        <taxon>Filarioidea</taxon>
        <taxon>Onchocercidae</taxon>
        <taxon>Loa</taxon>
    </lineage>
</organism>
<keyword evidence="6" id="KW-0677">Repeat</keyword>
<keyword evidence="7" id="KW-0106">Calcium</keyword>
<dbReference type="EMBL" id="JH712244">
    <property type="protein sequence ID" value="EJD74684.1"/>
    <property type="molecule type" value="Genomic_DNA"/>
</dbReference>
<accession>A0A1S0UIN8</accession>